<dbReference type="EMBL" id="KN837541">
    <property type="protein sequence ID" value="KIJ24037.1"/>
    <property type="molecule type" value="Genomic_DNA"/>
</dbReference>
<reference evidence="1 2" key="1">
    <citation type="submission" date="2014-06" db="EMBL/GenBank/DDBJ databases">
        <title>Evolutionary Origins and Diversification of the Mycorrhizal Mutualists.</title>
        <authorList>
            <consortium name="DOE Joint Genome Institute"/>
            <consortium name="Mycorrhizal Genomics Consortium"/>
            <person name="Kohler A."/>
            <person name="Kuo A."/>
            <person name="Nagy L.G."/>
            <person name="Floudas D."/>
            <person name="Copeland A."/>
            <person name="Barry K.W."/>
            <person name="Cichocki N."/>
            <person name="Veneault-Fourrey C."/>
            <person name="LaButti K."/>
            <person name="Lindquist E.A."/>
            <person name="Lipzen A."/>
            <person name="Lundell T."/>
            <person name="Morin E."/>
            <person name="Murat C."/>
            <person name="Riley R."/>
            <person name="Ohm R."/>
            <person name="Sun H."/>
            <person name="Tunlid A."/>
            <person name="Henrissat B."/>
            <person name="Grigoriev I.V."/>
            <person name="Hibbett D.S."/>
            <person name="Martin F."/>
        </authorList>
    </citation>
    <scope>NUCLEOTIDE SEQUENCE [LARGE SCALE GENOMIC DNA]</scope>
    <source>
        <strain evidence="1 2">SS14</strain>
    </source>
</reference>
<keyword evidence="2" id="KW-1185">Reference proteome</keyword>
<sequence length="56" mass="6333">MQTKARLKCVEDELIQTTEFLKAKALLHKEWEILTVMKADLETTSAGQLRLGFASP</sequence>
<accession>A0A0C9U4K0</accession>
<name>A0A0C9U4K0_SPHS4</name>
<dbReference type="HOGENOM" id="CLU_3015716_0_0_1"/>
<organism evidence="1 2">
    <name type="scientific">Sphaerobolus stellatus (strain SS14)</name>
    <dbReference type="NCBI Taxonomy" id="990650"/>
    <lineage>
        <taxon>Eukaryota</taxon>
        <taxon>Fungi</taxon>
        <taxon>Dikarya</taxon>
        <taxon>Basidiomycota</taxon>
        <taxon>Agaricomycotina</taxon>
        <taxon>Agaricomycetes</taxon>
        <taxon>Phallomycetidae</taxon>
        <taxon>Geastrales</taxon>
        <taxon>Sphaerobolaceae</taxon>
        <taxon>Sphaerobolus</taxon>
    </lineage>
</organism>
<protein>
    <submittedName>
        <fullName evidence="1">Uncharacterized protein</fullName>
    </submittedName>
</protein>
<evidence type="ECO:0000313" key="1">
    <source>
        <dbReference type="EMBL" id="KIJ24037.1"/>
    </source>
</evidence>
<dbReference type="Proteomes" id="UP000054279">
    <property type="component" value="Unassembled WGS sequence"/>
</dbReference>
<evidence type="ECO:0000313" key="2">
    <source>
        <dbReference type="Proteomes" id="UP000054279"/>
    </source>
</evidence>
<gene>
    <name evidence="1" type="ORF">M422DRAFT_275275</name>
</gene>
<proteinExistence type="predicted"/>
<dbReference type="AlphaFoldDB" id="A0A0C9U4K0"/>